<dbReference type="AlphaFoldDB" id="A0A8J2HNT1"/>
<dbReference type="Gene3D" id="2.40.50.140">
    <property type="entry name" value="Nucleic acid-binding proteins"/>
    <property type="match status" value="1"/>
</dbReference>
<evidence type="ECO:0000256" key="5">
    <source>
        <dbReference type="SAM" id="MobiDB-lite"/>
    </source>
</evidence>
<name>A0A8J2HNT1_COTCN</name>
<dbReference type="OrthoDB" id="1738325at2759"/>
<dbReference type="InterPro" id="IPR006196">
    <property type="entry name" value="RNA-binding_domain_S1_IF1"/>
</dbReference>
<evidence type="ECO:0000256" key="2">
    <source>
        <dbReference type="ARBA" id="ARBA00020989"/>
    </source>
</evidence>
<comment type="caution">
    <text evidence="7">The sequence shown here is derived from an EMBL/GenBank/DDBJ whole genome shotgun (WGS) entry which is preliminary data.</text>
</comment>
<proteinExistence type="inferred from homology"/>
<feature type="non-terminal residue" evidence="7">
    <location>
        <position position="152"/>
    </location>
</feature>
<dbReference type="PANTHER" id="PTHR21641">
    <property type="entry name" value="TRANSLATION INITIATION FACTOR-RELATED"/>
    <property type="match status" value="1"/>
</dbReference>
<dbReference type="SUPFAM" id="SSF50249">
    <property type="entry name" value="Nucleic acid-binding proteins"/>
    <property type="match status" value="1"/>
</dbReference>
<evidence type="ECO:0000256" key="1">
    <source>
        <dbReference type="ARBA" id="ARBA00007340"/>
    </source>
</evidence>
<dbReference type="SMART" id="SM00652">
    <property type="entry name" value="eIF1a"/>
    <property type="match status" value="1"/>
</dbReference>
<protein>
    <recommendedName>
        <fullName evidence="2">Probable RNA-binding protein EIF1AD</fullName>
    </recommendedName>
    <alternativeName>
        <fullName evidence="4">Eukaryotic translation initiation factor 1A domain-containing protein</fullName>
    </alternativeName>
</protein>
<organism evidence="7 8">
    <name type="scientific">Cotesia congregata</name>
    <name type="common">Parasitoid wasp</name>
    <name type="synonym">Apanteles congregatus</name>
    <dbReference type="NCBI Taxonomy" id="51543"/>
    <lineage>
        <taxon>Eukaryota</taxon>
        <taxon>Metazoa</taxon>
        <taxon>Ecdysozoa</taxon>
        <taxon>Arthropoda</taxon>
        <taxon>Hexapoda</taxon>
        <taxon>Insecta</taxon>
        <taxon>Pterygota</taxon>
        <taxon>Neoptera</taxon>
        <taxon>Endopterygota</taxon>
        <taxon>Hymenoptera</taxon>
        <taxon>Apocrita</taxon>
        <taxon>Ichneumonoidea</taxon>
        <taxon>Braconidae</taxon>
        <taxon>Microgastrinae</taxon>
        <taxon>Cotesia</taxon>
    </lineage>
</organism>
<sequence>IKMSKITKRKHVTKLQENLSIPLESQSIVRLVEPRGNNLHEVSDSTGEQFLVSMPSIFRNNVYVKRGDFLLVEPIPEGDKVKAEIIKVLTEKHIKFYRAQNVWPKEFDKEEPQNKAPVNKPSDQDDDLFINTNRCNQFSNVDSDSSSDTDSD</sequence>
<dbReference type="PANTHER" id="PTHR21641:SF0">
    <property type="entry name" value="RNA-BINDING PROTEIN EIF1AD-RELATED"/>
    <property type="match status" value="1"/>
</dbReference>
<dbReference type="InterPro" id="IPR012340">
    <property type="entry name" value="NA-bd_OB-fold"/>
</dbReference>
<keyword evidence="3" id="KW-0694">RNA-binding</keyword>
<keyword evidence="8" id="KW-1185">Reference proteome</keyword>
<dbReference type="GO" id="GO:0003743">
    <property type="term" value="F:translation initiation factor activity"/>
    <property type="evidence" value="ECO:0007669"/>
    <property type="project" value="InterPro"/>
</dbReference>
<dbReference type="Pfam" id="PF01176">
    <property type="entry name" value="eIF-1a"/>
    <property type="match status" value="1"/>
</dbReference>
<reference evidence="7" key="1">
    <citation type="submission" date="2021-04" db="EMBL/GenBank/DDBJ databases">
        <authorList>
            <person name="Chebbi M.A.C M."/>
        </authorList>
    </citation>
    <scope>NUCLEOTIDE SEQUENCE</scope>
</reference>
<gene>
    <name evidence="7" type="ORF">HICCMSTLAB_LOCUS11869</name>
</gene>
<evidence type="ECO:0000313" key="8">
    <source>
        <dbReference type="Proteomes" id="UP000786811"/>
    </source>
</evidence>
<feature type="domain" description="S1-like" evidence="6">
    <location>
        <begin position="26"/>
        <end position="87"/>
    </location>
</feature>
<accession>A0A8J2HNT1</accession>
<evidence type="ECO:0000256" key="4">
    <source>
        <dbReference type="ARBA" id="ARBA00031998"/>
    </source>
</evidence>
<feature type="region of interest" description="Disordered" evidence="5">
    <location>
        <begin position="106"/>
        <end position="130"/>
    </location>
</feature>
<dbReference type="GO" id="GO:0003723">
    <property type="term" value="F:RNA binding"/>
    <property type="evidence" value="ECO:0007669"/>
    <property type="project" value="UniProtKB-KW"/>
</dbReference>
<dbReference type="InterPro" id="IPR001253">
    <property type="entry name" value="TIF_eIF-1A"/>
</dbReference>
<dbReference type="EMBL" id="CAJNRD030001123">
    <property type="protein sequence ID" value="CAG5104172.1"/>
    <property type="molecule type" value="Genomic_DNA"/>
</dbReference>
<dbReference type="InterPro" id="IPR039294">
    <property type="entry name" value="EIF1AD"/>
</dbReference>
<evidence type="ECO:0000256" key="3">
    <source>
        <dbReference type="ARBA" id="ARBA00022884"/>
    </source>
</evidence>
<comment type="similarity">
    <text evidence="1">Belongs to the EIF1AD family.</text>
</comment>
<evidence type="ECO:0000259" key="6">
    <source>
        <dbReference type="Pfam" id="PF01176"/>
    </source>
</evidence>
<dbReference type="Proteomes" id="UP000786811">
    <property type="component" value="Unassembled WGS sequence"/>
</dbReference>
<evidence type="ECO:0000313" key="7">
    <source>
        <dbReference type="EMBL" id="CAG5104172.1"/>
    </source>
</evidence>
<dbReference type="GO" id="GO:0005634">
    <property type="term" value="C:nucleus"/>
    <property type="evidence" value="ECO:0007669"/>
    <property type="project" value="TreeGrafter"/>
</dbReference>